<dbReference type="OrthoDB" id="2634326at2759"/>
<evidence type="ECO:0000313" key="2">
    <source>
        <dbReference type="EMBL" id="KAF7336361.1"/>
    </source>
</evidence>
<feature type="region of interest" description="Disordered" evidence="1">
    <location>
        <begin position="210"/>
        <end position="267"/>
    </location>
</feature>
<keyword evidence="3" id="KW-1185">Reference proteome</keyword>
<organism evidence="2 3">
    <name type="scientific">Mycena venus</name>
    <dbReference type="NCBI Taxonomy" id="2733690"/>
    <lineage>
        <taxon>Eukaryota</taxon>
        <taxon>Fungi</taxon>
        <taxon>Dikarya</taxon>
        <taxon>Basidiomycota</taxon>
        <taxon>Agaricomycotina</taxon>
        <taxon>Agaricomycetes</taxon>
        <taxon>Agaricomycetidae</taxon>
        <taxon>Agaricales</taxon>
        <taxon>Marasmiineae</taxon>
        <taxon>Mycenaceae</taxon>
        <taxon>Mycena</taxon>
    </lineage>
</organism>
<evidence type="ECO:0000313" key="3">
    <source>
        <dbReference type="Proteomes" id="UP000620124"/>
    </source>
</evidence>
<dbReference type="EMBL" id="JACAZI010000023">
    <property type="protein sequence ID" value="KAF7336361.1"/>
    <property type="molecule type" value="Genomic_DNA"/>
</dbReference>
<evidence type="ECO:0000256" key="1">
    <source>
        <dbReference type="SAM" id="MobiDB-lite"/>
    </source>
</evidence>
<accession>A0A8H6X9C2</accession>
<name>A0A8H6X9C2_9AGAR</name>
<comment type="caution">
    <text evidence="2">The sequence shown here is derived from an EMBL/GenBank/DDBJ whole genome shotgun (WGS) entry which is preliminary data.</text>
</comment>
<reference evidence="2" key="1">
    <citation type="submission" date="2020-05" db="EMBL/GenBank/DDBJ databases">
        <title>Mycena genomes resolve the evolution of fungal bioluminescence.</title>
        <authorList>
            <person name="Tsai I.J."/>
        </authorList>
    </citation>
    <scope>NUCLEOTIDE SEQUENCE</scope>
    <source>
        <strain evidence="2">CCC161011</strain>
    </source>
</reference>
<gene>
    <name evidence="2" type="ORF">MVEN_02184600</name>
</gene>
<protein>
    <submittedName>
        <fullName evidence="2">Uncharacterized protein</fullName>
    </submittedName>
</protein>
<sequence>MTLTRGLGRLSVQRFSTLSLHVCALINEYEQYAKSLPTGTTPSPLFPQLVQTLRLSLERLRILATYTRMQLGVVAVQREYLELTGLLRYMMKYKPRMEGIEDPNVNSVHPDDCIGCFTDDPHLAQLLWKARLPYWFIRPLKAFSDENILRVVVPFAASEFLEMNPAAGFSPVAAMDQLDDRLRLLHRCTQNTPWYRNPFEAASPNVASTSVAGTSRARRAVEQSAIAGPSRKVSVPAPPGGRGSPYAAARAQSKAQKEAKGPNPNAKVARDKFLHLERPEMPATITPWATALAAINRSRPPSCGIDLPQRYVLPEPALLASPEDETRRHMFYHHYRLLRDALMFRLANPEVPHAPLSMQEWRDVLQGKVMTQGKPGTRAQARSVSLEDLLRPAFKACGIDTLTEFPVPSEAIPAMHMHALLGWIDPMSVASALGGEALIGLDIRKSQRGLAALGAMDRLPYLLHAAGIMRDWSVPCKRPDEINTAKGRTEWDPSAVRQLERRVAQYYTQSFYELFGCAAVVPMRLEHEIGT</sequence>
<dbReference type="Proteomes" id="UP000620124">
    <property type="component" value="Unassembled WGS sequence"/>
</dbReference>
<proteinExistence type="predicted"/>
<dbReference type="AlphaFoldDB" id="A0A8H6X9C2"/>